<reference evidence="2 4" key="2">
    <citation type="submission" date="2014-01" db="EMBL/GenBank/DDBJ databases">
        <title>Draft genome sequencing of Bacillus alcalophilus CGMCC 1.3604.</title>
        <authorList>
            <person name="Yang J."/>
            <person name="Diao L."/>
            <person name="Yang S."/>
        </authorList>
    </citation>
    <scope>NUCLEOTIDE SEQUENCE [LARGE SCALE GENOMIC DNA]</scope>
    <source>
        <strain evidence="2 4">CGMCC 1.3604</strain>
    </source>
</reference>
<comment type="caution">
    <text evidence="1">The sequence shown here is derived from an EMBL/GenBank/DDBJ whole genome shotgun (WGS) entry which is preliminary data.</text>
</comment>
<sequence>MFIKDGLNVLIPPKINRNTMYYLISEIVDEKLNVKDDPVNFIFHDLDFIEPVGVTILSNLLEWLKCKDIEFRLSYSSCLNRIGNKDNPIKYLDDSGFFKKYCGSSFDPTSEVRETTIELEHIAFTDVNSWLDDKFIPWLSNAINLEQEYLVDVSECLLEIFNNIKEHAKAQIGCVFAQHFPKNNEVIISVSDFGVGIPNTVRTVCPGIDDDEALLKSVQKGFTSKKDKSGGAGLDILLQNVLENNQGEVYIHLNCGILSCSSNKSNVAFIAKGFYPGTLFEIVFKTNLFSNSKGEEEEFVW</sequence>
<keyword evidence="3" id="KW-1185">Reference proteome</keyword>
<gene>
    <name evidence="2" type="ORF">AJ85_04730</name>
    <name evidence="1" type="ORF">BALCAV_0220960</name>
</gene>
<name>A0A094WIE7_ALKAL</name>
<dbReference type="eggNOG" id="COG2172">
    <property type="taxonomic scope" value="Bacteria"/>
</dbReference>
<dbReference type="RefSeq" id="WP_003321592.1">
    <property type="nucleotide sequence ID" value="NZ_ALPT02000114.1"/>
</dbReference>
<dbReference type="InterPro" id="IPR016024">
    <property type="entry name" value="ARM-type_fold"/>
</dbReference>
<dbReference type="AlphaFoldDB" id="A0A094WIE7"/>
<reference evidence="1 3" key="1">
    <citation type="journal article" date="2014" name="Genome Announc.">
        <title>Draft Genome Sequence of Bacillus alcalophilus AV1934, a Classic Alkaliphile Isolated from Human Feces in 1934.</title>
        <authorList>
            <person name="Attie O."/>
            <person name="Jayaprakash A."/>
            <person name="Shah H."/>
            <person name="Paulsen I.T."/>
            <person name="Morino M."/>
            <person name="Takahashi Y."/>
            <person name="Narumi I."/>
            <person name="Sachidanandam R."/>
            <person name="Satoh K."/>
            <person name="Ito M."/>
            <person name="Krulwich T.A."/>
        </authorList>
    </citation>
    <scope>NUCLEOTIDE SEQUENCE [LARGE SCALE GENOMIC DNA]</scope>
    <source>
        <strain evidence="1 3">AV1934</strain>
    </source>
</reference>
<dbReference type="EMBL" id="JALP01000068">
    <property type="protein sequence ID" value="THG91460.1"/>
    <property type="molecule type" value="Genomic_DNA"/>
</dbReference>
<protein>
    <recommendedName>
        <fullName evidence="5">Histidine kinase/HSP90-like ATPase domain-containing protein</fullName>
    </recommendedName>
</protein>
<dbReference type="OrthoDB" id="7778993at2"/>
<evidence type="ECO:0000313" key="2">
    <source>
        <dbReference type="EMBL" id="THG91460.1"/>
    </source>
</evidence>
<evidence type="ECO:0000313" key="4">
    <source>
        <dbReference type="Proteomes" id="UP000297014"/>
    </source>
</evidence>
<accession>A0A094WIE7</accession>
<evidence type="ECO:0000313" key="1">
    <source>
        <dbReference type="EMBL" id="KGA95678.1"/>
    </source>
</evidence>
<dbReference type="InterPro" id="IPR036890">
    <property type="entry name" value="HATPase_C_sf"/>
</dbReference>
<dbReference type="EMBL" id="ALPT02000114">
    <property type="protein sequence ID" value="KGA95678.1"/>
    <property type="molecule type" value="Genomic_DNA"/>
</dbReference>
<evidence type="ECO:0008006" key="5">
    <source>
        <dbReference type="Google" id="ProtNLM"/>
    </source>
</evidence>
<proteinExistence type="predicted"/>
<dbReference type="Proteomes" id="UP000297014">
    <property type="component" value="Unassembled WGS sequence"/>
</dbReference>
<dbReference type="SUPFAM" id="SSF55874">
    <property type="entry name" value="ATPase domain of HSP90 chaperone/DNA topoisomerase II/histidine kinase"/>
    <property type="match status" value="1"/>
</dbReference>
<organism evidence="1 3">
    <name type="scientific">Alkalihalobacillus alcalophilus ATCC 27647 = CGMCC 1.3604</name>
    <dbReference type="NCBI Taxonomy" id="1218173"/>
    <lineage>
        <taxon>Bacteria</taxon>
        <taxon>Bacillati</taxon>
        <taxon>Bacillota</taxon>
        <taxon>Bacilli</taxon>
        <taxon>Bacillales</taxon>
        <taxon>Bacillaceae</taxon>
        <taxon>Alkalihalobacillus</taxon>
    </lineage>
</organism>
<evidence type="ECO:0000313" key="3">
    <source>
        <dbReference type="Proteomes" id="UP000002754"/>
    </source>
</evidence>
<dbReference type="STRING" id="1218173.BALCAV_0220960"/>
<dbReference type="Proteomes" id="UP000002754">
    <property type="component" value="Unassembled WGS sequence"/>
</dbReference>
<dbReference type="Gene3D" id="3.30.565.10">
    <property type="entry name" value="Histidine kinase-like ATPase, C-terminal domain"/>
    <property type="match status" value="1"/>
</dbReference>
<dbReference type="SUPFAM" id="SSF48371">
    <property type="entry name" value="ARM repeat"/>
    <property type="match status" value="1"/>
</dbReference>